<accession>A0ABQ8R7Y8</accession>
<dbReference type="EMBL" id="JAOQBH010000011">
    <property type="protein sequence ID" value="KAJ4129080.1"/>
    <property type="molecule type" value="Genomic_DNA"/>
</dbReference>
<dbReference type="CDD" id="cd19545">
    <property type="entry name" value="FUM14_C_NRPS-like"/>
    <property type="match status" value="1"/>
</dbReference>
<dbReference type="PROSITE" id="PS51273">
    <property type="entry name" value="GATASE_TYPE_1"/>
    <property type="match status" value="1"/>
</dbReference>
<dbReference type="InterPro" id="IPR029062">
    <property type="entry name" value="Class_I_gatase-like"/>
</dbReference>
<dbReference type="Pfam" id="PF00501">
    <property type="entry name" value="AMP-binding"/>
    <property type="match status" value="2"/>
</dbReference>
<proteinExistence type="predicted"/>
<evidence type="ECO:0000259" key="4">
    <source>
        <dbReference type="PROSITE" id="PS50075"/>
    </source>
</evidence>
<dbReference type="Gene3D" id="3.30.559.10">
    <property type="entry name" value="Chloramphenicol acetyltransferase-like domain"/>
    <property type="match status" value="2"/>
</dbReference>
<keyword evidence="2" id="KW-0597">Phosphoprotein</keyword>
<dbReference type="CDD" id="cd05918">
    <property type="entry name" value="A_NRPS_SidN3_like"/>
    <property type="match status" value="2"/>
</dbReference>
<dbReference type="Gene3D" id="1.10.1200.10">
    <property type="entry name" value="ACP-like"/>
    <property type="match status" value="2"/>
</dbReference>
<name>A0ABQ8R7Y8_FUSEQ</name>
<dbReference type="Pfam" id="PF00550">
    <property type="entry name" value="PP-binding"/>
    <property type="match status" value="2"/>
</dbReference>
<dbReference type="Proteomes" id="UP001152024">
    <property type="component" value="Unassembled WGS sequence"/>
</dbReference>
<dbReference type="InterPro" id="IPR045851">
    <property type="entry name" value="AMP-bd_C_sf"/>
</dbReference>
<dbReference type="PROSITE" id="PS00455">
    <property type="entry name" value="AMP_BINDING"/>
    <property type="match status" value="2"/>
</dbReference>
<keyword evidence="3" id="KW-0436">Ligase</keyword>
<dbReference type="Gene3D" id="2.30.38.10">
    <property type="entry name" value="Luciferase, Domain 3"/>
    <property type="match status" value="1"/>
</dbReference>
<evidence type="ECO:0000256" key="2">
    <source>
        <dbReference type="ARBA" id="ARBA00022553"/>
    </source>
</evidence>
<evidence type="ECO:0000256" key="3">
    <source>
        <dbReference type="ARBA" id="ARBA00022598"/>
    </source>
</evidence>
<reference evidence="5" key="1">
    <citation type="submission" date="2022-09" db="EMBL/GenBank/DDBJ databases">
        <title>Fusarium specimens isolated from Avocado Roots.</title>
        <authorList>
            <person name="Stajich J."/>
            <person name="Roper C."/>
            <person name="Heimlech-Rivalta G."/>
        </authorList>
    </citation>
    <scope>NUCLEOTIDE SEQUENCE</scope>
    <source>
        <strain evidence="5">CF00095</strain>
    </source>
</reference>
<dbReference type="InterPro" id="IPR023213">
    <property type="entry name" value="CAT-like_dom_sf"/>
</dbReference>
<evidence type="ECO:0000313" key="5">
    <source>
        <dbReference type="EMBL" id="KAJ4129080.1"/>
    </source>
</evidence>
<gene>
    <name evidence="5" type="primary">CHRY1</name>
    <name evidence="5" type="ORF">NW768_007611</name>
</gene>
<dbReference type="PANTHER" id="PTHR45527:SF1">
    <property type="entry name" value="FATTY ACID SYNTHASE"/>
    <property type="match status" value="1"/>
</dbReference>
<dbReference type="PROSITE" id="PS50075">
    <property type="entry name" value="CARRIER"/>
    <property type="match status" value="2"/>
</dbReference>
<dbReference type="CDD" id="cd19542">
    <property type="entry name" value="CT_NRPS-like"/>
    <property type="match status" value="1"/>
</dbReference>
<dbReference type="SUPFAM" id="SSF52777">
    <property type="entry name" value="CoA-dependent acyltransferases"/>
    <property type="match status" value="4"/>
</dbReference>
<dbReference type="InterPro" id="IPR001242">
    <property type="entry name" value="Condensation_dom"/>
</dbReference>
<dbReference type="Gene3D" id="3.40.50.980">
    <property type="match status" value="2"/>
</dbReference>
<evidence type="ECO:0000313" key="6">
    <source>
        <dbReference type="Proteomes" id="UP001152024"/>
    </source>
</evidence>
<dbReference type="Gene3D" id="3.30.559.30">
    <property type="entry name" value="Nonribosomal peptide synthetase, condensation domain"/>
    <property type="match status" value="3"/>
</dbReference>
<dbReference type="InterPro" id="IPR042099">
    <property type="entry name" value="ANL_N_sf"/>
</dbReference>
<protein>
    <submittedName>
        <fullName evidence="5">Nonribosomal peptide synthetase chry1</fullName>
    </submittedName>
</protein>
<keyword evidence="6" id="KW-1185">Reference proteome</keyword>
<dbReference type="SUPFAM" id="SSF56801">
    <property type="entry name" value="Acetyl-CoA synthetase-like"/>
    <property type="match status" value="2"/>
</dbReference>
<dbReference type="Gene3D" id="3.40.50.880">
    <property type="match status" value="1"/>
</dbReference>
<dbReference type="InterPro" id="IPR000873">
    <property type="entry name" value="AMP-dep_synth/lig_dom"/>
</dbReference>
<dbReference type="InterPro" id="IPR010071">
    <property type="entry name" value="AA_adenyl_dom"/>
</dbReference>
<dbReference type="Gene3D" id="3.40.50.12780">
    <property type="entry name" value="N-terminal domain of ligase-like"/>
    <property type="match status" value="1"/>
</dbReference>
<dbReference type="Gene3D" id="3.30.300.30">
    <property type="match status" value="2"/>
</dbReference>
<dbReference type="InterPro" id="IPR017926">
    <property type="entry name" value="GATASE"/>
</dbReference>
<organism evidence="5 6">
    <name type="scientific">Fusarium equiseti</name>
    <name type="common">Fusarium scirpi</name>
    <dbReference type="NCBI Taxonomy" id="61235"/>
    <lineage>
        <taxon>Eukaryota</taxon>
        <taxon>Fungi</taxon>
        <taxon>Dikarya</taxon>
        <taxon>Ascomycota</taxon>
        <taxon>Pezizomycotina</taxon>
        <taxon>Sordariomycetes</taxon>
        <taxon>Hypocreomycetidae</taxon>
        <taxon>Hypocreales</taxon>
        <taxon>Nectriaceae</taxon>
        <taxon>Fusarium</taxon>
        <taxon>Fusarium incarnatum-equiseti species complex</taxon>
    </lineage>
</organism>
<dbReference type="Pfam" id="PF00117">
    <property type="entry name" value="GATase"/>
    <property type="match status" value="1"/>
</dbReference>
<feature type="domain" description="Carrier" evidence="4">
    <location>
        <begin position="1839"/>
        <end position="1915"/>
    </location>
</feature>
<dbReference type="SUPFAM" id="SSF52317">
    <property type="entry name" value="Class I glutamine amidotransferase-like"/>
    <property type="match status" value="1"/>
</dbReference>
<feature type="domain" description="Carrier" evidence="4">
    <location>
        <begin position="768"/>
        <end position="844"/>
    </location>
</feature>
<dbReference type="Pfam" id="PF00668">
    <property type="entry name" value="Condensation"/>
    <property type="match status" value="2"/>
</dbReference>
<dbReference type="InterPro" id="IPR006162">
    <property type="entry name" value="Ppantetheine_attach_site"/>
</dbReference>
<dbReference type="InterPro" id="IPR036736">
    <property type="entry name" value="ACP-like_sf"/>
</dbReference>
<dbReference type="NCBIfam" id="TIGR01733">
    <property type="entry name" value="AA-adenyl-dom"/>
    <property type="match status" value="1"/>
</dbReference>
<dbReference type="InterPro" id="IPR009081">
    <property type="entry name" value="PP-bd_ACP"/>
</dbReference>
<keyword evidence="1" id="KW-0596">Phosphopantetheine</keyword>
<dbReference type="SUPFAM" id="SSF47336">
    <property type="entry name" value="ACP-like"/>
    <property type="match status" value="2"/>
</dbReference>
<evidence type="ECO:0000256" key="1">
    <source>
        <dbReference type="ARBA" id="ARBA00022450"/>
    </source>
</evidence>
<dbReference type="PROSITE" id="PS00012">
    <property type="entry name" value="PHOSPHOPANTETHEINE"/>
    <property type="match status" value="1"/>
</dbReference>
<dbReference type="PANTHER" id="PTHR45527">
    <property type="entry name" value="NONRIBOSOMAL PEPTIDE SYNTHETASE"/>
    <property type="match status" value="1"/>
</dbReference>
<sequence length="2624" mass="287604">MAPPAVSALSVPEIGIPPEAQEFEPRLDAVSVDCSGLDSKTLARWLVKEGKSSFSLFQAAWALTLRSYTGSEDVWFTCLGPERSYYCPVSPTQPVRSLWDLQNVESIGLNRTTFWGAASVIVPYEEHQGMIDELGMPDLAVCFSQRSETHFPSVVIYYKSSVVLPTLAEMVAATVAKAVEEIVLNIDSYIGDLEICSDSDINRLARWNMLSAEEDPIPQPIHRVISQTSVLYPKSIAVSAWDGDFTYQELDRLATGLAIWIQHLGIVGPEVFVPLVFEKSRWAVVAQLAVLKAGGAYFFINPSYPLHYSQSLSSPLNPLVAVCSSENSHIAKELACQAIVIGDGVRELLESIPIDDEPGSPTVSVSTSNAMYVTFTSGTTGKPKGITTEHSAFYCMAVANAKALGIDTTTKMLQFASYSFDVSNRDTLVTLMFGGCVCIPSEDDRLNNLAGFMNQHHVSLASLTPSMASTLHPSLCPMLRGLVLGGEPMTESHVLTWAKHVKLFNAYGVSESTGIAALASDVKSGFSPSNIGYGCGSKLWVVAIDQPDKLAPIGALGELVIEGPSVSRGYLGDKDRTDKYFTSQPAWKRRILEQYGHHHSGKATFRTGDLVRYNLDGSLQLAGRRDHQVKVNGQRLELSAVEHHISACPQVSKAGFSHVVVVAVKGGNNGSNKLVAFLGLDTSRETFTPSQLLKEQLRDIDHLRLGLEGYLLNDLPAYMIPSNFVLLQNMPLTTSNKLDRLLLQLTAAQALSVSQDPFINQDLVAGERPSTTNEKVLARTWGRVLGINESTISRNDCFFRRGGDSMAAILLSATLRQDGFSIPVSDIFKTSVLSEMGSIMVEANASSPLETPAPFSLLANSEETIGSITGATGLSVEEIEDVYPCTHMQQGLLALTAQDARAYIGSYIWHLVPGLDISKVTCALKEVWYHNPILRTRVVQTTEGLYQVVVRTEIPLKLVSSVTGLSAMIDINQGPLARFYLSEESFRLDIHHSLFDEWSLALTLSQLERAYGGGALDVKPFNPFVRHILQQDTTKTASFWRQLFSGFEVNHFPVTVPKPTNTAKTVVLQQEVLLDEGMPTKYTLSTMVRLAWAIVLWRQTGSEDVVFGATVSGRNANLNGIDQVSGPTLATLPVRIRLQTETSVGESLAKIQAEFIDMIPYEQTGLSRIRQFGEQAAEACNFQNLLVVQQQEQKNDSSLFQSSSYDNAKAFASYPLVLTCRPEKGRANFTVAFDSDLISQEAGESLLMQLSHVMRQVTTSGSIPIRDISTVPPQDMERLRDWNSVLPAPVSTCIHDRIRQLSKTQPNALAVHSKHLDLVYQQVEDYSNHFALHLTNQGVKPGDFVPFLAERSPWAPVVMLAILKTGAAFVLLDLLHPIKRLQTMCSMVDAKILVTFEQTRQTGERLTLPLLTFEPKGFMEGQNTGFDIPLPTVSPDLDSPACVVFSSGSTGVPKGIVLPHGAIATSATVMREHGNLSSNSRVFHFASFAFDISIGEILFTLAAGACLCVPQEEERRGNPAKAAGDLKATWALLTPSVINLFDPSDVPTMETLGSCGEPLTSQIVDIWAHRLKLFAMYAPAECTVISHIGRLSPASAPSDIGRSFKAASWVVDPTDHNRLVPIGTVGELVVEGPIVSTGYLQDQKRTDQAFVSKPSWLSEFRSSCGRMYKTGDLVRQTSDGHLQFIGRKDDQVKLHGQRLEVGEVEHCLTSVCKDIKAAAVECVKIPDQNNRSALVAFLAPQRRQDWEQVSSDKAPDAEGLGLIVSPNQQFYSTIGMLDSSLHELLPSFMVPSYFIPLIHIPLSLSGKVNRRLLRDNFASISKLLDQYQLSTDAAGMEDVPKTTHDREVQEVVSKALNLDTESVPMNSNFFSLGGDSISAMAASTLAKRRGIDLTVATIFSHQILSKIALACAPVIENARNTLDHDSRNKMQVGNGSARGRIPLNELPSHIPQEVVSNVIEASPATEFQVMTLYNFYSRYLWISLPEGVDEERLEVACNALIQKHSILRTVFCTGEDKSIIQLTMRESPVRLLRYSEVESLEKHCANDSLAMDVPIDGKPGLQVQLLKLRDSQLFLALRMPHALFDGMSLSTICEDLSSAYTGQEMLPCAQFSDHTRHVWEKRTPEAYQVWKDVLEDTPVTVMNNTLLPLSVRNTSLEDGAKARGVTATLETGHISPPPTSTMATLVKLAWAITLSRLFAPSESEKRLSDVVFGQVVHGRGLEISHEDRIVGPCLNIIPVRVHFPPSPSKQDLLVQVQQQHIQTMPVQNLGLGEITRNCTSWKSGTKFGSFVRFQNFTNNDDPTCDFDGHTCETGLYSLPNRPSNTANVLVVPKGGGVLMKKRADSSTPFQGPHSVDNSLKFLKITIRPPPVLFCSILSHNDPFNVMTSQKFRVAILQNFILEETGGKPMIDRIKRLVRQSKPDAEIIVYAPIQGDGLPDMESQDLIILTGGPFNLLEDDRPKWVSETLGYIKAATTNRSSPKILGICWGQQAIALALGGALGKSPRGHCAGVEQIAIWPQGTALFKAESLNIHKNHEIVVTDIGPNLLPLAPNHEILVSTSGQVLTFQGHPEMDSSLSKMFLAPESPARLGKELHHGLSPIDSPHDGELVFERVMQWASGNVNL</sequence>
<dbReference type="InterPro" id="IPR020845">
    <property type="entry name" value="AMP-binding_CS"/>
</dbReference>
<comment type="caution">
    <text evidence="5">The sequence shown here is derived from an EMBL/GenBank/DDBJ whole genome shotgun (WGS) entry which is preliminary data.</text>
</comment>